<protein>
    <submittedName>
        <fullName evidence="2">Uncharacterized protein</fullName>
    </submittedName>
</protein>
<keyword evidence="1" id="KW-0472">Membrane</keyword>
<evidence type="ECO:0000313" key="2">
    <source>
        <dbReference type="EMBL" id="TKR25384.1"/>
    </source>
</evidence>
<keyword evidence="1" id="KW-0812">Transmembrane</keyword>
<dbReference type="EMBL" id="QKNX01000004">
    <property type="protein sequence ID" value="TKR25384.1"/>
    <property type="molecule type" value="Genomic_DNA"/>
</dbReference>
<feature type="transmembrane region" description="Helical" evidence="1">
    <location>
        <begin position="81"/>
        <end position="102"/>
    </location>
</feature>
<accession>A0A4U5J9G9</accession>
<dbReference type="OrthoDB" id="202653at2157"/>
<keyword evidence="3" id="KW-1185">Reference proteome</keyword>
<feature type="transmembrane region" description="Helical" evidence="1">
    <location>
        <begin position="108"/>
        <end position="126"/>
    </location>
</feature>
<evidence type="ECO:0000256" key="1">
    <source>
        <dbReference type="SAM" id="Phobius"/>
    </source>
</evidence>
<dbReference type="Proteomes" id="UP000308037">
    <property type="component" value="Unassembled WGS sequence"/>
</dbReference>
<dbReference type="RefSeq" id="WP_137277023.1">
    <property type="nucleotide sequence ID" value="NZ_QKNX01000004.1"/>
</dbReference>
<organism evidence="2 3">
    <name type="scientific">Natronomonas salsuginis</name>
    <dbReference type="NCBI Taxonomy" id="2217661"/>
    <lineage>
        <taxon>Archaea</taxon>
        <taxon>Methanobacteriati</taxon>
        <taxon>Methanobacteriota</taxon>
        <taxon>Stenosarchaea group</taxon>
        <taxon>Halobacteria</taxon>
        <taxon>Halobacteriales</taxon>
        <taxon>Natronomonadaceae</taxon>
        <taxon>Natronomonas</taxon>
    </lineage>
</organism>
<feature type="transmembrane region" description="Helical" evidence="1">
    <location>
        <begin position="12"/>
        <end position="30"/>
    </location>
</feature>
<keyword evidence="1" id="KW-1133">Transmembrane helix</keyword>
<gene>
    <name evidence="2" type="ORF">DM868_11530</name>
</gene>
<sequence length="141" mass="14952">MSSRPSHARLTVGVAVAALGVTTLVHIAYLPRYLPDEFTRSLPYLALGWLSYGLLFYALGRLKPALGDGRMPTMRATDVGIGLFLFSIVLSGLIDTAGLTIATAPALHALPGVGVYVGLALAGWGFGIRTRTVNEIAAERR</sequence>
<evidence type="ECO:0000313" key="3">
    <source>
        <dbReference type="Proteomes" id="UP000308037"/>
    </source>
</evidence>
<name>A0A4U5J9G9_9EURY</name>
<comment type="caution">
    <text evidence="2">The sequence shown here is derived from an EMBL/GenBank/DDBJ whole genome shotgun (WGS) entry which is preliminary data.</text>
</comment>
<feature type="transmembrane region" description="Helical" evidence="1">
    <location>
        <begin position="42"/>
        <end position="60"/>
    </location>
</feature>
<dbReference type="AlphaFoldDB" id="A0A4U5J9G9"/>
<proteinExistence type="predicted"/>
<reference evidence="2 3" key="1">
    <citation type="submission" date="2019-04" db="EMBL/GenBank/DDBJ databases">
        <title>Natronomonas sp. F20-122 a newhaloarchaeon isolated from a saline saltern of Isla Bacuta, Huelva, Spain.</title>
        <authorList>
            <person name="Duran-Viseras A."/>
            <person name="Sanchez-Porro C."/>
            <person name="Ventosa A."/>
        </authorList>
    </citation>
    <scope>NUCLEOTIDE SEQUENCE [LARGE SCALE GENOMIC DNA]</scope>
    <source>
        <strain evidence="2 3">F20-122</strain>
    </source>
</reference>